<comment type="caution">
    <text evidence="2">The sequence shown here is derived from an EMBL/GenBank/DDBJ whole genome shotgun (WGS) entry which is preliminary data.</text>
</comment>
<dbReference type="AlphaFoldDB" id="A0A1S1HNG3"/>
<organism evidence="2 3">
    <name type="scientific">Providencia stuartii</name>
    <dbReference type="NCBI Taxonomy" id="588"/>
    <lineage>
        <taxon>Bacteria</taxon>
        <taxon>Pseudomonadati</taxon>
        <taxon>Pseudomonadota</taxon>
        <taxon>Gammaproteobacteria</taxon>
        <taxon>Enterobacterales</taxon>
        <taxon>Morganellaceae</taxon>
        <taxon>Providencia</taxon>
    </lineage>
</organism>
<dbReference type="Proteomes" id="UP000179588">
    <property type="component" value="Unassembled WGS sequence"/>
</dbReference>
<evidence type="ECO:0000313" key="3">
    <source>
        <dbReference type="Proteomes" id="UP000179588"/>
    </source>
</evidence>
<dbReference type="PIRSF" id="PIRSF029171">
    <property type="entry name" value="Esterase_LipA"/>
    <property type="match status" value="1"/>
</dbReference>
<dbReference type="EMBL" id="LVIE01000201">
    <property type="protein sequence ID" value="OHT22951.1"/>
    <property type="molecule type" value="Genomic_DNA"/>
</dbReference>
<keyword evidence="3" id="KW-1185">Reference proteome</keyword>
<protein>
    <recommendedName>
        <fullName evidence="1">AB hydrolase-1 domain-containing protein</fullName>
    </recommendedName>
</protein>
<dbReference type="Pfam" id="PF12697">
    <property type="entry name" value="Abhydrolase_6"/>
    <property type="match status" value="1"/>
</dbReference>
<dbReference type="SUPFAM" id="SSF53474">
    <property type="entry name" value="alpha/beta-Hydrolases"/>
    <property type="match status" value="1"/>
</dbReference>
<dbReference type="OrthoDB" id="9955at2"/>
<dbReference type="Gene3D" id="3.40.50.1820">
    <property type="entry name" value="alpha/beta hydrolase"/>
    <property type="match status" value="2"/>
</dbReference>
<dbReference type="PANTHER" id="PTHR34853">
    <property type="match status" value="1"/>
</dbReference>
<dbReference type="InterPro" id="IPR029058">
    <property type="entry name" value="AB_hydrolase_fold"/>
</dbReference>
<sequence length="393" mass="42226">MLNGIYQHIKSKLFLFLGLMLACLYAVPAVSDNLKAGQLLTSRLLDSGTRYENAEKEYLISYLSTSPNNELVTVFGRIAIPKGTAPEKGYPVLSWGNGTTGVAPQCSPSLDNNPDRDAYLNTALAHGYAVLRTDYARWGADGPRLELNGQSNANNIADIVSAAHQLPENLANEWVAVGHSLGGGAVLWTASLPPNEKYPLKGAVALAPVGPGVLKFIESVAEGSAPKEAQFFIAITVLGAKATDPSIDINKLADNSILPQFDAAQHMCVGELAALKPLPQGKYLKEGADLDKVKRFLLAQDPSSLKLNVPVLLIQGSEDKTTVTPETTKQMMQTLCNSGNNVLYKEYAGQTHRSVIDASKKNTFDFIQKISSPELMNETVKENGLLGCEASKL</sequence>
<dbReference type="InterPro" id="IPR000073">
    <property type="entry name" value="AB_hydrolase_1"/>
</dbReference>
<accession>A0A1S1HNG3</accession>
<feature type="domain" description="AB hydrolase-1" evidence="1">
    <location>
        <begin position="119"/>
        <end position="333"/>
    </location>
</feature>
<dbReference type="GO" id="GO:0016042">
    <property type="term" value="P:lipid catabolic process"/>
    <property type="evidence" value="ECO:0007669"/>
    <property type="project" value="InterPro"/>
</dbReference>
<name>A0A1S1HNG3_PROST</name>
<evidence type="ECO:0000259" key="1">
    <source>
        <dbReference type="Pfam" id="PF12697"/>
    </source>
</evidence>
<dbReference type="RefSeq" id="WP_070929442.1">
    <property type="nucleotide sequence ID" value="NZ_VAUE01000008.1"/>
</dbReference>
<dbReference type="GO" id="GO:0004806">
    <property type="term" value="F:triacylglycerol lipase activity"/>
    <property type="evidence" value="ECO:0007669"/>
    <property type="project" value="InterPro"/>
</dbReference>
<reference evidence="2 3" key="1">
    <citation type="submission" date="2016-03" db="EMBL/GenBank/DDBJ databases">
        <title>Genome sequence of Providencia stuartii strain, isolated from the salivary glands of larval Lucilia sericata.</title>
        <authorList>
            <person name="Yuan Y."/>
            <person name="Zhang Y."/>
            <person name="Fu S."/>
            <person name="Crippen T.L."/>
            <person name="Visi D."/>
            <person name="Benbow M.E."/>
            <person name="Allen M."/>
            <person name="Tomberlin J.K."/>
            <person name="Sze S.-H."/>
            <person name="Tarone A.M."/>
        </authorList>
    </citation>
    <scope>NUCLEOTIDE SEQUENCE [LARGE SCALE GENOMIC DNA]</scope>
    <source>
        <strain evidence="2 3">Crippen</strain>
    </source>
</reference>
<dbReference type="PANTHER" id="PTHR34853:SF1">
    <property type="entry name" value="LIPASE 5"/>
    <property type="match status" value="1"/>
</dbReference>
<dbReference type="InterPro" id="IPR005152">
    <property type="entry name" value="Lipase_secreted"/>
</dbReference>
<gene>
    <name evidence="2" type="ORF">A3Q29_08390</name>
</gene>
<evidence type="ECO:0000313" key="2">
    <source>
        <dbReference type="EMBL" id="OHT22951.1"/>
    </source>
</evidence>
<proteinExistence type="predicted"/>